<comment type="caution">
    <text evidence="1">The sequence shown here is derived from an EMBL/GenBank/DDBJ whole genome shotgun (WGS) entry which is preliminary data.</text>
</comment>
<dbReference type="SMART" id="SM00855">
    <property type="entry name" value="PGAM"/>
    <property type="match status" value="1"/>
</dbReference>
<dbReference type="AlphaFoldDB" id="A0A167BS13"/>
<proteinExistence type="predicted"/>
<dbReference type="Proteomes" id="UP000076643">
    <property type="component" value="Unassembled WGS sequence"/>
</dbReference>
<evidence type="ECO:0000313" key="1">
    <source>
        <dbReference type="EMBL" id="KZN46840.1"/>
    </source>
</evidence>
<organism evidence="1 2">
    <name type="scientific">Pseudoalteromonas luteoviolacea DSM 6061</name>
    <dbReference type="NCBI Taxonomy" id="1365250"/>
    <lineage>
        <taxon>Bacteria</taxon>
        <taxon>Pseudomonadati</taxon>
        <taxon>Pseudomonadota</taxon>
        <taxon>Gammaproteobacteria</taxon>
        <taxon>Alteromonadales</taxon>
        <taxon>Pseudoalteromonadaceae</taxon>
        <taxon>Pseudoalteromonas</taxon>
    </lineage>
</organism>
<dbReference type="InterPro" id="IPR050275">
    <property type="entry name" value="PGM_Phosphatase"/>
</dbReference>
<name>A0A167BS13_9GAMM</name>
<sequence>MLKTIFLIRHTETVKQGHLIGATDVSLPAQSLERLLTQIAKCASIKKIISSPLQRCRQAAQLYSDHHQIPLSIEPNIQEMNFGDWDGQSYNWLWENTASPSIGDFWHNPWLHIPPNGESMSHFESRVTLWWDNILSTPSDDNIVAVTHGGVIKKLLALALALPQKSSVQLNGFEVGYGCIVRISIYYDDEGVAWPKVVF</sequence>
<keyword evidence="2" id="KW-1185">Reference proteome</keyword>
<dbReference type="CDD" id="cd07067">
    <property type="entry name" value="HP_PGM_like"/>
    <property type="match status" value="1"/>
</dbReference>
<dbReference type="RefSeq" id="WP_063359350.1">
    <property type="nucleotide sequence ID" value="NZ_AQHB01000014.1"/>
</dbReference>
<accession>A0A167BS13</accession>
<dbReference type="GO" id="GO:0005737">
    <property type="term" value="C:cytoplasm"/>
    <property type="evidence" value="ECO:0007669"/>
    <property type="project" value="TreeGrafter"/>
</dbReference>
<evidence type="ECO:0008006" key="3">
    <source>
        <dbReference type="Google" id="ProtNLM"/>
    </source>
</evidence>
<dbReference type="InterPro" id="IPR029033">
    <property type="entry name" value="His_PPase_superfam"/>
</dbReference>
<dbReference type="PANTHER" id="PTHR48100:SF1">
    <property type="entry name" value="HISTIDINE PHOSPHATASE FAMILY PROTEIN-RELATED"/>
    <property type="match status" value="1"/>
</dbReference>
<dbReference type="EMBL" id="AUYB01000024">
    <property type="protein sequence ID" value="KZN46840.1"/>
    <property type="molecule type" value="Genomic_DNA"/>
</dbReference>
<dbReference type="Pfam" id="PF00300">
    <property type="entry name" value="His_Phos_1"/>
    <property type="match status" value="1"/>
</dbReference>
<dbReference type="GO" id="GO:0016791">
    <property type="term" value="F:phosphatase activity"/>
    <property type="evidence" value="ECO:0007669"/>
    <property type="project" value="TreeGrafter"/>
</dbReference>
<reference evidence="1 2" key="1">
    <citation type="submission" date="2013-07" db="EMBL/GenBank/DDBJ databases">
        <title>Comparative Genomic and Metabolomic Analysis of Twelve Strains of Pseudoalteromonas luteoviolacea.</title>
        <authorList>
            <person name="Vynne N.G."/>
            <person name="Mansson M."/>
            <person name="Gram L."/>
        </authorList>
    </citation>
    <scope>NUCLEOTIDE SEQUENCE [LARGE SCALE GENOMIC DNA]</scope>
    <source>
        <strain evidence="1 2">DSM 6061</strain>
    </source>
</reference>
<dbReference type="Gene3D" id="3.40.50.1240">
    <property type="entry name" value="Phosphoglycerate mutase-like"/>
    <property type="match status" value="1"/>
</dbReference>
<dbReference type="InterPro" id="IPR013078">
    <property type="entry name" value="His_Pase_superF_clade-1"/>
</dbReference>
<dbReference type="SUPFAM" id="SSF53254">
    <property type="entry name" value="Phosphoglycerate mutase-like"/>
    <property type="match status" value="1"/>
</dbReference>
<evidence type="ECO:0000313" key="2">
    <source>
        <dbReference type="Proteomes" id="UP000076643"/>
    </source>
</evidence>
<dbReference type="PANTHER" id="PTHR48100">
    <property type="entry name" value="BROAD-SPECIFICITY PHOSPHATASE YOR283W-RELATED"/>
    <property type="match status" value="1"/>
</dbReference>
<dbReference type="PATRIC" id="fig|1365250.3.peg.393"/>
<gene>
    <name evidence="1" type="ORF">N475_07470</name>
</gene>
<protein>
    <recommendedName>
        <fullName evidence="3">Phosphoglycerate mutase</fullName>
    </recommendedName>
</protein>